<accession>A0A1Q8QWZ3</accession>
<protein>
    <submittedName>
        <fullName evidence="1">Uncharacterized protein</fullName>
    </submittedName>
</protein>
<gene>
    <name evidence="1" type="ORF">DSOL_2345</name>
</gene>
<name>A0A1Q8QWZ3_9FIRM</name>
<sequence>MDKIKKIIRIFHEYLPANINDYTQLDYATTTAFAIHSIFNQKQVVAVADVEKYLHSWRTN</sequence>
<evidence type="ECO:0000313" key="2">
    <source>
        <dbReference type="Proteomes" id="UP000186102"/>
    </source>
</evidence>
<dbReference type="Proteomes" id="UP000186102">
    <property type="component" value="Unassembled WGS sequence"/>
</dbReference>
<dbReference type="AlphaFoldDB" id="A0A1Q8QWZ3"/>
<dbReference type="RefSeq" id="WP_075364961.1">
    <property type="nucleotide sequence ID" value="NZ_MLBF01000014.1"/>
</dbReference>
<keyword evidence="2" id="KW-1185">Reference proteome</keyword>
<proteinExistence type="predicted"/>
<comment type="caution">
    <text evidence="1">The sequence shown here is derived from an EMBL/GenBank/DDBJ whole genome shotgun (WGS) entry which is preliminary data.</text>
</comment>
<evidence type="ECO:0000313" key="1">
    <source>
        <dbReference type="EMBL" id="OLN31849.1"/>
    </source>
</evidence>
<reference evidence="1 2" key="1">
    <citation type="submission" date="2016-09" db="EMBL/GenBank/DDBJ databases">
        <title>Complete genome of Desulfosporosinus sp. OL.</title>
        <authorList>
            <person name="Mardanov A."/>
            <person name="Beletsky A."/>
            <person name="Panova A."/>
            <person name="Karnachuk O."/>
            <person name="Ravin N."/>
        </authorList>
    </citation>
    <scope>NUCLEOTIDE SEQUENCE [LARGE SCALE GENOMIC DNA]</scope>
    <source>
        <strain evidence="1 2">OL</strain>
    </source>
</reference>
<dbReference type="STRING" id="1888891.DSOL_2345"/>
<dbReference type="EMBL" id="MLBF01000014">
    <property type="protein sequence ID" value="OLN31849.1"/>
    <property type="molecule type" value="Genomic_DNA"/>
</dbReference>
<organism evidence="1 2">
    <name type="scientific">Desulfosporosinus metallidurans</name>
    <dbReference type="NCBI Taxonomy" id="1888891"/>
    <lineage>
        <taxon>Bacteria</taxon>
        <taxon>Bacillati</taxon>
        <taxon>Bacillota</taxon>
        <taxon>Clostridia</taxon>
        <taxon>Eubacteriales</taxon>
        <taxon>Desulfitobacteriaceae</taxon>
        <taxon>Desulfosporosinus</taxon>
    </lineage>
</organism>